<evidence type="ECO:0000256" key="2">
    <source>
        <dbReference type="ARBA" id="ARBA00023004"/>
    </source>
</evidence>
<sequence length="115" mass="12253">MNAIDRPDKTITITESAAKRISKVVAGSDDKIGLRVTVEGGGCSGFSYTIDLTDSQQDDDKVFERDGAKVFIDDLSMVYMAGSKIDFVDDLIGQAFQIDNPNAVASCGCGTSFSI</sequence>
<comment type="caution">
    <text evidence="4">The sequence shown here is derived from an EMBL/GenBank/DDBJ whole genome shotgun (WGS) entry which is preliminary data.</text>
</comment>
<feature type="domain" description="Core" evidence="3">
    <location>
        <begin position="10"/>
        <end position="110"/>
    </location>
</feature>
<gene>
    <name evidence="4" type="ORF">B7H23_08630</name>
</gene>
<dbReference type="Proteomes" id="UP000215405">
    <property type="component" value="Unassembled WGS sequence"/>
</dbReference>
<dbReference type="Gene3D" id="2.60.300.12">
    <property type="entry name" value="HesB-like domain"/>
    <property type="match status" value="1"/>
</dbReference>
<dbReference type="GO" id="GO:0051539">
    <property type="term" value="F:4 iron, 4 sulfur cluster binding"/>
    <property type="evidence" value="ECO:0007669"/>
    <property type="project" value="TreeGrafter"/>
</dbReference>
<dbReference type="PANTHER" id="PTHR43011">
    <property type="entry name" value="IRON-SULFUR CLUSTER ASSEMBLY 2 HOMOLOG, MITOCHONDRIAL"/>
    <property type="match status" value="1"/>
</dbReference>
<proteinExistence type="predicted"/>
<dbReference type="GO" id="GO:1990229">
    <property type="term" value="C:iron-sulfur cluster assembly complex"/>
    <property type="evidence" value="ECO:0007669"/>
    <property type="project" value="UniProtKB-ARBA"/>
</dbReference>
<name>A0A231UWG2_9HYPH</name>
<keyword evidence="1" id="KW-0479">Metal-binding</keyword>
<keyword evidence="5" id="KW-1185">Reference proteome</keyword>
<dbReference type="FunFam" id="2.60.300.12:FF:000006">
    <property type="entry name" value="Iron-sulfur cluster assembly 2 mitochondrial"/>
    <property type="match status" value="1"/>
</dbReference>
<evidence type="ECO:0000313" key="4">
    <source>
        <dbReference type="EMBL" id="OXT00230.1"/>
    </source>
</evidence>
<dbReference type="InterPro" id="IPR017870">
    <property type="entry name" value="FeS_cluster_insertion_CS"/>
</dbReference>
<evidence type="ECO:0000313" key="5">
    <source>
        <dbReference type="Proteomes" id="UP000215405"/>
    </source>
</evidence>
<dbReference type="Pfam" id="PF01521">
    <property type="entry name" value="Fe-S_biosyn"/>
    <property type="match status" value="1"/>
</dbReference>
<dbReference type="RefSeq" id="WP_094077054.1">
    <property type="nucleotide sequence ID" value="NZ_NBYO01000002.1"/>
</dbReference>
<dbReference type="NCBIfam" id="NF010147">
    <property type="entry name" value="PRK13623.1"/>
    <property type="match status" value="1"/>
</dbReference>
<reference evidence="5" key="1">
    <citation type="journal article" date="2017" name="Int. J. Syst. Evol. Microbiol.">
        <title>Notoacmeibacter marinus gen. nov., sp. nov., isolated from the gut of a limpet and proposal of Notoacmeibacteraceae fam. nov. in the order Rhizobiales of the class Alphaproteobacteria.</title>
        <authorList>
            <person name="Huang Z."/>
            <person name="Guo F."/>
            <person name="Lai Q."/>
        </authorList>
    </citation>
    <scope>NUCLEOTIDE SEQUENCE [LARGE SCALE GENOMIC DNA]</scope>
    <source>
        <strain evidence="5">XMTR2A4</strain>
    </source>
</reference>
<dbReference type="GO" id="GO:0016226">
    <property type="term" value="P:iron-sulfur cluster assembly"/>
    <property type="evidence" value="ECO:0007669"/>
    <property type="project" value="InterPro"/>
</dbReference>
<dbReference type="InterPro" id="IPR035903">
    <property type="entry name" value="HesB-like_dom_sf"/>
</dbReference>
<dbReference type="EMBL" id="NBYO01000002">
    <property type="protein sequence ID" value="OXT00230.1"/>
    <property type="molecule type" value="Genomic_DNA"/>
</dbReference>
<dbReference type="AlphaFoldDB" id="A0A231UWG2"/>
<dbReference type="SUPFAM" id="SSF89360">
    <property type="entry name" value="HesB-like domain"/>
    <property type="match status" value="1"/>
</dbReference>
<dbReference type="PROSITE" id="PS01152">
    <property type="entry name" value="HESB"/>
    <property type="match status" value="1"/>
</dbReference>
<dbReference type="GO" id="GO:0051537">
    <property type="term" value="F:2 iron, 2 sulfur cluster binding"/>
    <property type="evidence" value="ECO:0007669"/>
    <property type="project" value="TreeGrafter"/>
</dbReference>
<accession>A0A231UWG2</accession>
<dbReference type="InterPro" id="IPR000361">
    <property type="entry name" value="ATAP_core_dom"/>
</dbReference>
<organism evidence="4 5">
    <name type="scientific">Notoacmeibacter marinus</name>
    <dbReference type="NCBI Taxonomy" id="1876515"/>
    <lineage>
        <taxon>Bacteria</taxon>
        <taxon>Pseudomonadati</taxon>
        <taxon>Pseudomonadota</taxon>
        <taxon>Alphaproteobacteria</taxon>
        <taxon>Hyphomicrobiales</taxon>
        <taxon>Notoacmeibacteraceae</taxon>
        <taxon>Notoacmeibacter</taxon>
    </lineage>
</organism>
<evidence type="ECO:0000256" key="1">
    <source>
        <dbReference type="ARBA" id="ARBA00022723"/>
    </source>
</evidence>
<evidence type="ECO:0000259" key="3">
    <source>
        <dbReference type="Pfam" id="PF01521"/>
    </source>
</evidence>
<protein>
    <submittedName>
        <fullName evidence="4">Iron-sulfur cluster assembly accessory protein</fullName>
    </submittedName>
</protein>
<dbReference type="GO" id="GO:0005506">
    <property type="term" value="F:iron ion binding"/>
    <property type="evidence" value="ECO:0007669"/>
    <property type="project" value="TreeGrafter"/>
</dbReference>
<keyword evidence="2" id="KW-0408">Iron</keyword>
<dbReference type="PANTHER" id="PTHR43011:SF1">
    <property type="entry name" value="IRON-SULFUR CLUSTER ASSEMBLY 2 HOMOLOG, MITOCHONDRIAL"/>
    <property type="match status" value="1"/>
</dbReference>
<dbReference type="InterPro" id="IPR016092">
    <property type="entry name" value="ATAP"/>
</dbReference>
<dbReference type="NCBIfam" id="TIGR00049">
    <property type="entry name" value="iron-sulfur cluster assembly accessory protein"/>
    <property type="match status" value="1"/>
</dbReference>